<name>A0ABV4XKE3_9CYAN</name>
<evidence type="ECO:0000313" key="3">
    <source>
        <dbReference type="Proteomes" id="UP001576784"/>
    </source>
</evidence>
<dbReference type="InterPro" id="IPR041657">
    <property type="entry name" value="HTH_17"/>
</dbReference>
<reference evidence="2 3" key="1">
    <citation type="submission" date="2024-09" db="EMBL/GenBank/DDBJ databases">
        <title>Floridaenema gen nov. (Aerosakkonemataceae, Aerosakkonematales ord. nov., Cyanobacteria) from benthic tropical and subtropical fresh waters, with the description of four new species.</title>
        <authorList>
            <person name="Moretto J.A."/>
            <person name="Berthold D.E."/>
            <person name="Lefler F.W."/>
            <person name="Huang I.-S."/>
            <person name="Laughinghouse H. IV."/>
        </authorList>
    </citation>
    <scope>NUCLEOTIDE SEQUENCE [LARGE SCALE GENOMIC DNA]</scope>
    <source>
        <strain evidence="2 3">BLCC-F50</strain>
    </source>
</reference>
<protein>
    <submittedName>
        <fullName evidence="2">Helix-turn-helix domain-containing protein</fullName>
    </submittedName>
</protein>
<organism evidence="2 3">
    <name type="scientific">Floridaenema flaviceps BLCC-F50</name>
    <dbReference type="NCBI Taxonomy" id="3153642"/>
    <lineage>
        <taxon>Bacteria</taxon>
        <taxon>Bacillati</taxon>
        <taxon>Cyanobacteriota</taxon>
        <taxon>Cyanophyceae</taxon>
        <taxon>Oscillatoriophycideae</taxon>
        <taxon>Aerosakkonematales</taxon>
        <taxon>Aerosakkonemataceae</taxon>
        <taxon>Floridanema</taxon>
        <taxon>Floridanema flaviceps</taxon>
    </lineage>
</organism>
<comment type="caution">
    <text evidence="2">The sequence shown here is derived from an EMBL/GenBank/DDBJ whole genome shotgun (WGS) entry which is preliminary data.</text>
</comment>
<dbReference type="Proteomes" id="UP001576784">
    <property type="component" value="Unassembled WGS sequence"/>
</dbReference>
<feature type="domain" description="Helix-turn-helix" evidence="1">
    <location>
        <begin position="77"/>
        <end position="125"/>
    </location>
</feature>
<sequence length="155" mass="18070">MLKQKVSLESVLLEDKDRKLISQLEQILSLEPSQVKLVSSNGREVNIPDYLFKKLRDIVRLMALGQNVSLIAQNCELTTQEAAEILHVSRPFLVKLLESGEIPYIKVGSHRRVIFQDLMNYKEQRKVKRQKGLQELTQFLQDEGFYEEEVRDIEQ</sequence>
<dbReference type="EMBL" id="JBHFNR010000024">
    <property type="protein sequence ID" value="MFB2892177.1"/>
    <property type="molecule type" value="Genomic_DNA"/>
</dbReference>
<keyword evidence="3" id="KW-1185">Reference proteome</keyword>
<evidence type="ECO:0000259" key="1">
    <source>
        <dbReference type="Pfam" id="PF12728"/>
    </source>
</evidence>
<proteinExistence type="predicted"/>
<dbReference type="NCBIfam" id="TIGR01764">
    <property type="entry name" value="excise"/>
    <property type="match status" value="1"/>
</dbReference>
<gene>
    <name evidence="2" type="ORF">ACE1CI_04450</name>
</gene>
<dbReference type="InterPro" id="IPR010093">
    <property type="entry name" value="SinI_DNA-bd"/>
</dbReference>
<accession>A0ABV4XKE3</accession>
<dbReference type="Pfam" id="PF12728">
    <property type="entry name" value="HTH_17"/>
    <property type="match status" value="1"/>
</dbReference>
<dbReference type="RefSeq" id="WP_413261850.1">
    <property type="nucleotide sequence ID" value="NZ_JBHFNR010000024.1"/>
</dbReference>
<evidence type="ECO:0000313" key="2">
    <source>
        <dbReference type="EMBL" id="MFB2892177.1"/>
    </source>
</evidence>